<dbReference type="PANTHER" id="PTHR43673">
    <property type="entry name" value="NAD(P)H NITROREDUCTASE YDGI-RELATED"/>
    <property type="match status" value="1"/>
</dbReference>
<dbReference type="Pfam" id="PF00881">
    <property type="entry name" value="Nitroreductase"/>
    <property type="match status" value="1"/>
</dbReference>
<evidence type="ECO:0000256" key="2">
    <source>
        <dbReference type="ARBA" id="ARBA00023002"/>
    </source>
</evidence>
<evidence type="ECO:0000259" key="3">
    <source>
        <dbReference type="Pfam" id="PF00881"/>
    </source>
</evidence>
<dbReference type="InterPro" id="IPR029479">
    <property type="entry name" value="Nitroreductase"/>
</dbReference>
<keyword evidence="5" id="KW-1185">Reference proteome</keyword>
<dbReference type="AlphaFoldDB" id="A0A851HJ44"/>
<evidence type="ECO:0000313" key="4">
    <source>
        <dbReference type="EMBL" id="NWN45566.1"/>
    </source>
</evidence>
<protein>
    <submittedName>
        <fullName evidence="4">Nitroreductase family protein</fullName>
    </submittedName>
</protein>
<keyword evidence="2" id="KW-0560">Oxidoreductase</keyword>
<comment type="caution">
    <text evidence="4">The sequence shown here is derived from an EMBL/GenBank/DDBJ whole genome shotgun (WGS) entry which is preliminary data.</text>
</comment>
<proteinExistence type="inferred from homology"/>
<dbReference type="InterPro" id="IPR000415">
    <property type="entry name" value="Nitroreductase-like"/>
</dbReference>
<evidence type="ECO:0000313" key="5">
    <source>
        <dbReference type="Proteomes" id="UP000568109"/>
    </source>
</evidence>
<accession>A0A851HJ44</accession>
<dbReference type="SUPFAM" id="SSF55469">
    <property type="entry name" value="FMN-dependent nitroreductase-like"/>
    <property type="match status" value="1"/>
</dbReference>
<name>A0A851HJ44_9MOLU</name>
<dbReference type="Proteomes" id="UP000568109">
    <property type="component" value="Unassembled WGS sequence"/>
</dbReference>
<feature type="domain" description="Nitroreductase" evidence="3">
    <location>
        <begin position="34"/>
        <end position="206"/>
    </location>
</feature>
<sequence>MLKYNVNVFIKILFIDQNYKRQHKTKECRMKIKTVRLFDKDHKINKETWDKIFQDIRFTPSSFDLQPWRFFVIESQENKNKLKTCLKGNLTQLETSSAMVLLFGDLNKAKNSEYIYQQKWLNNEISLERKEFVLKQIKENYSSMQENKLHNELFLEGGIVGLNFVATLQKFGYNGGFIGGCKFDQVNELFAIPRNYLPLILISVGKEKIVPEEEKGQKKTPFKLKPEDFVNFL</sequence>
<dbReference type="EMBL" id="JABUOH010000018">
    <property type="protein sequence ID" value="NWN45566.1"/>
    <property type="molecule type" value="Genomic_DNA"/>
</dbReference>
<organism evidence="4 5">
    <name type="scientific">Candidatus Phytoplasma pruni</name>
    <dbReference type="NCBI Taxonomy" id="479893"/>
    <lineage>
        <taxon>Bacteria</taxon>
        <taxon>Bacillati</taxon>
        <taxon>Mycoplasmatota</taxon>
        <taxon>Mollicutes</taxon>
        <taxon>Acholeplasmatales</taxon>
        <taxon>Acholeplasmataceae</taxon>
        <taxon>Candidatus Phytoplasma</taxon>
        <taxon>16SrIII (X-disease group)</taxon>
    </lineage>
</organism>
<dbReference type="PANTHER" id="PTHR43673:SF10">
    <property type="entry name" value="NADH DEHYDROGENASE_NAD(P)H NITROREDUCTASE XCC3605-RELATED"/>
    <property type="match status" value="1"/>
</dbReference>
<evidence type="ECO:0000256" key="1">
    <source>
        <dbReference type="ARBA" id="ARBA00007118"/>
    </source>
</evidence>
<comment type="similarity">
    <text evidence="1">Belongs to the nitroreductase family.</text>
</comment>
<dbReference type="GO" id="GO:0016491">
    <property type="term" value="F:oxidoreductase activity"/>
    <property type="evidence" value="ECO:0007669"/>
    <property type="project" value="UniProtKB-KW"/>
</dbReference>
<gene>
    <name evidence="4" type="ORF">HR065_00505</name>
</gene>
<dbReference type="Gene3D" id="3.40.109.10">
    <property type="entry name" value="NADH Oxidase"/>
    <property type="match status" value="1"/>
</dbReference>
<reference evidence="4 5" key="1">
    <citation type="submission" date="2020-06" db="EMBL/GenBank/DDBJ databases">
        <title>Draft genome sequence of Candidatus Phytoplasma pruni (X-disease group, subgroup 16SrIII-B) strain ChTDIII from Argentina.</title>
        <authorList>
            <person name="Fernandez F.D."/>
            <person name="Zuebert C."/>
            <person name="Huettel B."/>
            <person name="Kube M."/>
            <person name="Conci L.R."/>
        </authorList>
    </citation>
    <scope>NUCLEOTIDE SEQUENCE [LARGE SCALE GENOMIC DNA]</scope>
    <source>
        <strain evidence="4 5">ChTDIII</strain>
    </source>
</reference>